<dbReference type="PANTHER" id="PTHR33270:SF24">
    <property type="entry name" value="EXPRESSED PROTEIN"/>
    <property type="match status" value="1"/>
</dbReference>
<gene>
    <name evidence="3" type="ORF">URODEC1_LOCUS76133</name>
</gene>
<dbReference type="Pfam" id="PF23156">
    <property type="entry name" value="DUF7054"/>
    <property type="match status" value="1"/>
</dbReference>
<protein>
    <recommendedName>
        <fullName evidence="2">DUF7054 domain-containing protein</fullName>
    </recommendedName>
</protein>
<feature type="region of interest" description="Disordered" evidence="1">
    <location>
        <begin position="1"/>
        <end position="86"/>
    </location>
</feature>
<organism evidence="3 4">
    <name type="scientific">Urochloa decumbens</name>
    <dbReference type="NCBI Taxonomy" id="240449"/>
    <lineage>
        <taxon>Eukaryota</taxon>
        <taxon>Viridiplantae</taxon>
        <taxon>Streptophyta</taxon>
        <taxon>Embryophyta</taxon>
        <taxon>Tracheophyta</taxon>
        <taxon>Spermatophyta</taxon>
        <taxon>Magnoliopsida</taxon>
        <taxon>Liliopsida</taxon>
        <taxon>Poales</taxon>
        <taxon>Poaceae</taxon>
        <taxon>PACMAD clade</taxon>
        <taxon>Panicoideae</taxon>
        <taxon>Panicodae</taxon>
        <taxon>Paniceae</taxon>
        <taxon>Melinidinae</taxon>
        <taxon>Urochloa</taxon>
    </lineage>
</organism>
<evidence type="ECO:0000256" key="1">
    <source>
        <dbReference type="SAM" id="MobiDB-lite"/>
    </source>
</evidence>
<dbReference type="InterPro" id="IPR055482">
    <property type="entry name" value="DUF7054"/>
</dbReference>
<keyword evidence="4" id="KW-1185">Reference proteome</keyword>
<reference evidence="4" key="1">
    <citation type="submission" date="2024-06" db="EMBL/GenBank/DDBJ databases">
        <authorList>
            <person name="Ryan C."/>
        </authorList>
    </citation>
    <scope>NUCLEOTIDE SEQUENCE [LARGE SCALE GENOMIC DNA]</scope>
</reference>
<dbReference type="PANTHER" id="PTHR33270">
    <property type="entry name" value="BNAC05G50380D PROTEIN"/>
    <property type="match status" value="1"/>
</dbReference>
<reference evidence="3 4" key="2">
    <citation type="submission" date="2024-10" db="EMBL/GenBank/DDBJ databases">
        <authorList>
            <person name="Ryan C."/>
        </authorList>
    </citation>
    <scope>NUCLEOTIDE SEQUENCE [LARGE SCALE GENOMIC DNA]</scope>
</reference>
<evidence type="ECO:0000259" key="2">
    <source>
        <dbReference type="Pfam" id="PF23156"/>
    </source>
</evidence>
<evidence type="ECO:0000313" key="4">
    <source>
        <dbReference type="Proteomes" id="UP001497457"/>
    </source>
</evidence>
<dbReference type="EMBL" id="OZ075113">
    <property type="protein sequence ID" value="CAL5021699.1"/>
    <property type="molecule type" value="Genomic_DNA"/>
</dbReference>
<feature type="compositionally biased region" description="Basic residues" evidence="1">
    <location>
        <begin position="67"/>
        <end position="77"/>
    </location>
</feature>
<proteinExistence type="predicted"/>
<accession>A0ABC9CKF5</accession>
<feature type="domain" description="DUF7054" evidence="2">
    <location>
        <begin position="97"/>
        <end position="180"/>
    </location>
</feature>
<evidence type="ECO:0000313" key="3">
    <source>
        <dbReference type="EMBL" id="CAL5021699.1"/>
    </source>
</evidence>
<dbReference type="AlphaFoldDB" id="A0ABC9CKF5"/>
<sequence length="240" mass="26319">MPPLAPLVDHKAGSRQQQRHAEKALAQAQRSASFHGRGAAEQQQQRDELLIRQRPRTHPDLLAGVREHRRSFRRRPATHGGDAAAAAHAPWAGRAAPSKVLVTVAVQRSMWPLQVMARAEWRVADLVAAAVELYVREGRRPLLPCADPSAFGLHHSQFSLQSLDPDEKLMEVGSRSFFLCPRAAAAAAASSSACPSTEATTATATPGERPNMLPAWLGFMHFWPLLYRSPFRSADSTCKL</sequence>
<dbReference type="Proteomes" id="UP001497457">
    <property type="component" value="Chromosome 3rd"/>
</dbReference>
<name>A0ABC9CKF5_9POAL</name>
<dbReference type="InterPro" id="IPR040358">
    <property type="entry name" value="At4g22758-like"/>
</dbReference>